<feature type="non-terminal residue" evidence="1">
    <location>
        <position position="1"/>
    </location>
</feature>
<protein>
    <submittedName>
        <fullName evidence="1">Uncharacterized protein</fullName>
    </submittedName>
</protein>
<comment type="caution">
    <text evidence="1">The sequence shown here is derived from an EMBL/GenBank/DDBJ whole genome shotgun (WGS) entry which is preliminary data.</text>
</comment>
<keyword evidence="2" id="KW-1185">Reference proteome</keyword>
<organism evidence="1 2">
    <name type="scientific">Symbiodinium necroappetens</name>
    <dbReference type="NCBI Taxonomy" id="1628268"/>
    <lineage>
        <taxon>Eukaryota</taxon>
        <taxon>Sar</taxon>
        <taxon>Alveolata</taxon>
        <taxon>Dinophyceae</taxon>
        <taxon>Suessiales</taxon>
        <taxon>Symbiodiniaceae</taxon>
        <taxon>Symbiodinium</taxon>
    </lineage>
</organism>
<evidence type="ECO:0000313" key="2">
    <source>
        <dbReference type="Proteomes" id="UP000601435"/>
    </source>
</evidence>
<dbReference type="OrthoDB" id="407299at2759"/>
<dbReference type="AlphaFoldDB" id="A0A812UH11"/>
<name>A0A812UH11_9DINO</name>
<feature type="non-terminal residue" evidence="1">
    <location>
        <position position="282"/>
    </location>
</feature>
<gene>
    <name evidence="1" type="ORF">SNEC2469_LOCUS16776</name>
</gene>
<proteinExistence type="predicted"/>
<accession>A0A812UH11</accession>
<sequence>EVGRALTSFASNRSLRRSVGRRKARRFRLGSRPYTPRPASVARAMGTNVSRFLERLGAAGIALEGSFLNIGANDGIGDDPLAHYAQSSLVKESGAAVAIEADEGLCVKHRRNLPWVALHCGFAVPSTLRSLLAPLPWRRIVDECVHRLGWRPKVIQVEVNAGFPPPLQYSLLDSPLLREHLPYVEVYGPIFGDKEMRLQVNSPIAGTSLSYYVQHLWPVYVLWDIVSPDAIFLRADLAEVAGIEALDEFHAFAWSWADIHNFHRDLVRRWTFELDAEGALGE</sequence>
<reference evidence="1" key="1">
    <citation type="submission" date="2021-02" db="EMBL/GenBank/DDBJ databases">
        <authorList>
            <person name="Dougan E. K."/>
            <person name="Rhodes N."/>
            <person name="Thang M."/>
            <person name="Chan C."/>
        </authorList>
    </citation>
    <scope>NUCLEOTIDE SEQUENCE</scope>
</reference>
<dbReference type="Proteomes" id="UP000601435">
    <property type="component" value="Unassembled WGS sequence"/>
</dbReference>
<evidence type="ECO:0000313" key="1">
    <source>
        <dbReference type="EMBL" id="CAE7574553.1"/>
    </source>
</evidence>
<dbReference type="EMBL" id="CAJNJA010027367">
    <property type="protein sequence ID" value="CAE7574553.1"/>
    <property type="molecule type" value="Genomic_DNA"/>
</dbReference>